<keyword evidence="8" id="KW-0479">Metal-binding</keyword>
<keyword evidence="9" id="KW-0560">Oxidoreductase</keyword>
<evidence type="ECO:0000256" key="11">
    <source>
        <dbReference type="ARBA" id="ARBA00023014"/>
    </source>
</evidence>
<keyword evidence="7" id="KW-0001">2Fe-2S</keyword>
<evidence type="ECO:0000256" key="1">
    <source>
        <dbReference type="ARBA" id="ARBA00001962"/>
    </source>
</evidence>
<evidence type="ECO:0000256" key="8">
    <source>
        <dbReference type="ARBA" id="ARBA00022723"/>
    </source>
</evidence>
<evidence type="ECO:0000256" key="5">
    <source>
        <dbReference type="ARBA" id="ARBA00012763"/>
    </source>
</evidence>
<evidence type="ECO:0000256" key="4">
    <source>
        <dbReference type="ARBA" id="ARBA00010848"/>
    </source>
</evidence>
<evidence type="ECO:0000256" key="6">
    <source>
        <dbReference type="ARBA" id="ARBA00014931"/>
    </source>
</evidence>
<keyword evidence="11" id="KW-0411">Iron-sulfur</keyword>
<feature type="domain" description="Rieske" evidence="13">
    <location>
        <begin position="48"/>
        <end position="157"/>
    </location>
</feature>
<dbReference type="GO" id="GO:0051537">
    <property type="term" value="F:2 iron, 2 sulfur cluster binding"/>
    <property type="evidence" value="ECO:0007669"/>
    <property type="project" value="UniProtKB-KW"/>
</dbReference>
<dbReference type="AlphaFoldDB" id="A0A9P6W502"/>
<dbReference type="Pfam" id="PF00848">
    <property type="entry name" value="Ring_hydroxyl_A"/>
    <property type="match status" value="1"/>
</dbReference>
<accession>A0A9P6W502</accession>
<dbReference type="InterPro" id="IPR036922">
    <property type="entry name" value="Rieske_2Fe-2S_sf"/>
</dbReference>
<comment type="caution">
    <text evidence="14">The sequence shown here is derived from an EMBL/GenBank/DDBJ whole genome shotgun (WGS) entry which is preliminary data.</text>
</comment>
<dbReference type="GO" id="GO:0005506">
    <property type="term" value="F:iron ion binding"/>
    <property type="evidence" value="ECO:0007669"/>
    <property type="project" value="InterPro"/>
</dbReference>
<dbReference type="SUPFAM" id="SSF55961">
    <property type="entry name" value="Bet v1-like"/>
    <property type="match status" value="1"/>
</dbReference>
<evidence type="ECO:0000256" key="12">
    <source>
        <dbReference type="ARBA" id="ARBA00049097"/>
    </source>
</evidence>
<dbReference type="EC" id="1.14.15.7" evidence="5"/>
<dbReference type="CDD" id="cd00680">
    <property type="entry name" value="RHO_alpha_C"/>
    <property type="match status" value="1"/>
</dbReference>
<dbReference type="InterPro" id="IPR001663">
    <property type="entry name" value="Rng_hydr_dOase-A"/>
</dbReference>
<dbReference type="Pfam" id="PF00355">
    <property type="entry name" value="Rieske"/>
    <property type="match status" value="1"/>
</dbReference>
<evidence type="ECO:0000313" key="15">
    <source>
        <dbReference type="Proteomes" id="UP000777482"/>
    </source>
</evidence>
<comment type="catalytic activity">
    <reaction evidence="12">
        <text>choline + 2 reduced [2Fe-2S]-[ferredoxin] + O2 + 2 H(+) = betaine aldehyde hydrate + 2 oxidized [2Fe-2S]-[ferredoxin] + H2O</text>
        <dbReference type="Rhea" id="RHEA:17769"/>
        <dbReference type="Rhea" id="RHEA-COMP:10000"/>
        <dbReference type="Rhea" id="RHEA-COMP:10001"/>
        <dbReference type="ChEBI" id="CHEBI:15354"/>
        <dbReference type="ChEBI" id="CHEBI:15377"/>
        <dbReference type="ChEBI" id="CHEBI:15378"/>
        <dbReference type="ChEBI" id="CHEBI:15379"/>
        <dbReference type="ChEBI" id="CHEBI:15870"/>
        <dbReference type="ChEBI" id="CHEBI:33737"/>
        <dbReference type="ChEBI" id="CHEBI:33738"/>
        <dbReference type="EC" id="1.14.15.7"/>
    </reaction>
</comment>
<name>A0A9P6W502_RHOMI</name>
<dbReference type="InterPro" id="IPR017941">
    <property type="entry name" value="Rieske_2Fe-2S"/>
</dbReference>
<organism evidence="14 15">
    <name type="scientific">Rhodotorula mucilaginosa</name>
    <name type="common">Yeast</name>
    <name type="synonym">Rhodotorula rubra</name>
    <dbReference type="NCBI Taxonomy" id="5537"/>
    <lineage>
        <taxon>Eukaryota</taxon>
        <taxon>Fungi</taxon>
        <taxon>Dikarya</taxon>
        <taxon>Basidiomycota</taxon>
        <taxon>Pucciniomycotina</taxon>
        <taxon>Microbotryomycetes</taxon>
        <taxon>Sporidiobolales</taxon>
        <taxon>Sporidiobolaceae</taxon>
        <taxon>Rhodotorula</taxon>
    </lineage>
</organism>
<dbReference type="EMBL" id="PUHQ01000024">
    <property type="protein sequence ID" value="KAG0662763.1"/>
    <property type="molecule type" value="Genomic_DNA"/>
</dbReference>
<reference evidence="14 15" key="1">
    <citation type="submission" date="2020-11" db="EMBL/GenBank/DDBJ databases">
        <title>Kefir isolates.</title>
        <authorList>
            <person name="Marcisauskas S."/>
            <person name="Kim Y."/>
            <person name="Blasche S."/>
        </authorList>
    </citation>
    <scope>NUCLEOTIDE SEQUENCE [LARGE SCALE GENOMIC DNA]</scope>
    <source>
        <strain evidence="14 15">KR</strain>
    </source>
</reference>
<dbReference type="Gene3D" id="3.90.380.10">
    <property type="entry name" value="Naphthalene 1,2-dioxygenase Alpha Subunit, Chain A, domain 1"/>
    <property type="match status" value="1"/>
</dbReference>
<dbReference type="CDD" id="cd03469">
    <property type="entry name" value="Rieske_RO_Alpha_N"/>
    <property type="match status" value="1"/>
</dbReference>
<keyword evidence="10" id="KW-0408">Iron</keyword>
<comment type="pathway">
    <text evidence="3">Amine and polyamine biosynthesis; betaine biosynthesis via choline pathway; betaine aldehyde from choline (monooxygenase route): step 1/1.</text>
</comment>
<gene>
    <name evidence="14" type="ORF">C6P46_003076</name>
</gene>
<dbReference type="Gene3D" id="2.102.10.10">
    <property type="entry name" value="Rieske [2Fe-2S] iron-sulphur domain"/>
    <property type="match status" value="1"/>
</dbReference>
<evidence type="ECO:0000256" key="7">
    <source>
        <dbReference type="ARBA" id="ARBA00022714"/>
    </source>
</evidence>
<evidence type="ECO:0000256" key="10">
    <source>
        <dbReference type="ARBA" id="ARBA00023004"/>
    </source>
</evidence>
<proteinExistence type="inferred from homology"/>
<dbReference type="PANTHER" id="PTHR43756">
    <property type="entry name" value="CHOLINE MONOOXYGENASE, CHLOROPLASTIC"/>
    <property type="match status" value="1"/>
</dbReference>
<evidence type="ECO:0000313" key="14">
    <source>
        <dbReference type="EMBL" id="KAG0662763.1"/>
    </source>
</evidence>
<dbReference type="PROSITE" id="PS51296">
    <property type="entry name" value="RIESKE"/>
    <property type="match status" value="1"/>
</dbReference>
<evidence type="ECO:0000256" key="9">
    <source>
        <dbReference type="ARBA" id="ARBA00023002"/>
    </source>
</evidence>
<keyword evidence="15" id="KW-1185">Reference proteome</keyword>
<protein>
    <recommendedName>
        <fullName evidence="6">Choline monooxygenase, chloroplastic</fullName>
        <ecNumber evidence="5">1.14.15.7</ecNumber>
    </recommendedName>
</protein>
<comment type="cofactor">
    <cofactor evidence="1">
        <name>Fe cation</name>
        <dbReference type="ChEBI" id="CHEBI:24875"/>
    </cofactor>
</comment>
<evidence type="ECO:0000259" key="13">
    <source>
        <dbReference type="PROSITE" id="PS51296"/>
    </source>
</evidence>
<sequence>MLSYLASLLSRSAAAGGGGVEHSTMPASFYTSDAVFNFEKRAIFSRMWLLCCHERLLDEPGKYQLMNIAGQSFFVIRSKDGEIKRSELKLRSSPQRAFHNVCRHRGFPVVDPVAQDASEPAESKGKRNILACMYHGWKYNTDGTLFRAPHFQEVPGFDPKAHSLFPLRVHVDKNGFVYANADMSDDAVTWEAQFGKFDEQERLQKVKWGDYNYELSWSMENAPYNWKVLVDNYSEYFVRTTNLDTYRVESDKGIMAHFVDAKPGALTTEGADADKFAFNFIFPAASHTVTPMYWYHMRIVPITSRSCTVLYEVYRHKDCSDEVFAENHAFFIRVESEDKMLCTNVQKNLERGVYNSGPLHPGRESGVIYFHKMYLQTLKEHFEKEKAAGHEMRGGRTSLYRGKETKADSLASELESCCGSGGRGGAAAEW</sequence>
<dbReference type="InterPro" id="IPR015879">
    <property type="entry name" value="Ring_hydroxy_dOase_asu_C_dom"/>
</dbReference>
<evidence type="ECO:0000256" key="3">
    <source>
        <dbReference type="ARBA" id="ARBA00004866"/>
    </source>
</evidence>
<dbReference type="GO" id="GO:0019133">
    <property type="term" value="F:choline monooxygenase activity"/>
    <property type="evidence" value="ECO:0007669"/>
    <property type="project" value="UniProtKB-EC"/>
</dbReference>
<dbReference type="SUPFAM" id="SSF50022">
    <property type="entry name" value="ISP domain"/>
    <property type="match status" value="1"/>
</dbReference>
<dbReference type="PANTHER" id="PTHR43756:SF5">
    <property type="entry name" value="CHOLINE MONOOXYGENASE, CHLOROPLASTIC"/>
    <property type="match status" value="1"/>
</dbReference>
<dbReference type="Proteomes" id="UP000777482">
    <property type="component" value="Unassembled WGS sequence"/>
</dbReference>
<comment type="function">
    <text evidence="2">Catalyzes the first step of the osmoprotectant glycine betaine synthesis.</text>
</comment>
<evidence type="ECO:0000256" key="2">
    <source>
        <dbReference type="ARBA" id="ARBA00002149"/>
    </source>
</evidence>
<dbReference type="OrthoDB" id="426882at2759"/>
<comment type="similarity">
    <text evidence="4">Belongs to the choline monooxygenase family.</text>
</comment>